<sequence>MITFESFLTVPEPQLTKVKFNMRSGDGSGEALDFLMDDHERWLNFGRWRTKQTNNNMGGARYLLSFAQYYPYGPQYFIFGGAYEVTEIKPDRIDDHGYDLTPLPLHEDFIKRLIIKLDRPIGRTPYLRHYVGLQDSLLNPEVYELAPDVKLGTFPGYQNVRLRHHELQRIIAGDEPSWRDALSSVKGVYVITDLSCGRLYVGSASGEANGLWQRWSNYAHLKNLTGGNRELEQLRQDLGDAHIVENFQYSILEIFDPKTRADSILARESFWKNALDSRVHGMNRN</sequence>
<evidence type="ECO:0000259" key="1">
    <source>
        <dbReference type="Pfam" id="PF01541"/>
    </source>
</evidence>
<organism evidence="2 3">
    <name type="scientific">Microbacterium azadirachtae</name>
    <dbReference type="NCBI Taxonomy" id="582680"/>
    <lineage>
        <taxon>Bacteria</taxon>
        <taxon>Bacillati</taxon>
        <taxon>Actinomycetota</taxon>
        <taxon>Actinomycetes</taxon>
        <taxon>Micrococcales</taxon>
        <taxon>Microbacteriaceae</taxon>
        <taxon>Microbacterium</taxon>
    </lineage>
</organism>
<evidence type="ECO:0000313" key="2">
    <source>
        <dbReference type="EMBL" id="KJL34383.1"/>
    </source>
</evidence>
<dbReference type="SUPFAM" id="SSF82771">
    <property type="entry name" value="GIY-YIG endonuclease"/>
    <property type="match status" value="1"/>
</dbReference>
<name>A0A0F0LML5_9MICO</name>
<dbReference type="AlphaFoldDB" id="A0A0F0LML5"/>
<dbReference type="InterPro" id="IPR000305">
    <property type="entry name" value="GIY-YIG_endonuc"/>
</dbReference>
<reference evidence="2 3" key="1">
    <citation type="submission" date="2015-02" db="EMBL/GenBank/DDBJ databases">
        <title>Draft genome sequences of ten Microbacterium spp. with emphasis on heavy metal contaminated environments.</title>
        <authorList>
            <person name="Corretto E."/>
        </authorList>
    </citation>
    <scope>NUCLEOTIDE SEQUENCE [LARGE SCALE GENOMIC DNA]</scope>
    <source>
        <strain evidence="2 3">ARN176</strain>
    </source>
</reference>
<accession>A0A0F0LML5</accession>
<dbReference type="Proteomes" id="UP000033740">
    <property type="component" value="Unassembled WGS sequence"/>
</dbReference>
<dbReference type="RefSeq" id="WP_045271005.1">
    <property type="nucleotide sequence ID" value="NZ_JYIX01000028.1"/>
</dbReference>
<dbReference type="CDD" id="cd10446">
    <property type="entry name" value="GIY-YIG_unchar_1"/>
    <property type="match status" value="1"/>
</dbReference>
<dbReference type="Gene3D" id="3.40.1440.10">
    <property type="entry name" value="GIY-YIG endonuclease"/>
    <property type="match status" value="1"/>
</dbReference>
<evidence type="ECO:0000313" key="3">
    <source>
        <dbReference type="Proteomes" id="UP000033740"/>
    </source>
</evidence>
<dbReference type="Pfam" id="PF01541">
    <property type="entry name" value="GIY-YIG"/>
    <property type="match status" value="1"/>
</dbReference>
<dbReference type="EMBL" id="JYIX01000028">
    <property type="protein sequence ID" value="KJL34383.1"/>
    <property type="molecule type" value="Genomic_DNA"/>
</dbReference>
<keyword evidence="3" id="KW-1185">Reference proteome</keyword>
<dbReference type="InterPro" id="IPR035901">
    <property type="entry name" value="GIY-YIG_endonuc_sf"/>
</dbReference>
<dbReference type="STRING" id="582680.RS86_00869"/>
<feature type="domain" description="GIY-YIG" evidence="1">
    <location>
        <begin position="186"/>
        <end position="277"/>
    </location>
</feature>
<comment type="caution">
    <text evidence="2">The sequence shown here is derived from an EMBL/GenBank/DDBJ whole genome shotgun (WGS) entry which is preliminary data.</text>
</comment>
<protein>
    <recommendedName>
        <fullName evidence="1">GIY-YIG domain-containing protein</fullName>
    </recommendedName>
</protein>
<dbReference type="PATRIC" id="fig|582680.6.peg.893"/>
<gene>
    <name evidence="2" type="ORF">RS86_00869</name>
</gene>
<proteinExistence type="predicted"/>